<dbReference type="dictyBase" id="DDB_G0291794">
    <property type="gene designation" value="ptcL"/>
</dbReference>
<dbReference type="EMBL" id="AAFI02000185">
    <property type="protein sequence ID" value="EAL61518.1"/>
    <property type="molecule type" value="Genomic_DNA"/>
</dbReference>
<reference evidence="2 3" key="1">
    <citation type="journal article" date="2005" name="Nature">
        <title>The genome of the social amoeba Dictyostelium discoideum.</title>
        <authorList>
            <consortium name="The Dictyostelium discoideum Sequencing Consortium"/>
            <person name="Eichinger L."/>
            <person name="Pachebat J.A."/>
            <person name="Glockner G."/>
            <person name="Rajandream M.A."/>
            <person name="Sucgang R."/>
            <person name="Berriman M."/>
            <person name="Song J."/>
            <person name="Olsen R."/>
            <person name="Szafranski K."/>
            <person name="Xu Q."/>
            <person name="Tunggal B."/>
            <person name="Kummerfeld S."/>
            <person name="Madera M."/>
            <person name="Konfortov B.A."/>
            <person name="Rivero F."/>
            <person name="Bankier A.T."/>
            <person name="Lehmann R."/>
            <person name="Hamlin N."/>
            <person name="Davies R."/>
            <person name="Gaudet P."/>
            <person name="Fey P."/>
            <person name="Pilcher K."/>
            <person name="Chen G."/>
            <person name="Saunders D."/>
            <person name="Sodergren E."/>
            <person name="Davis P."/>
            <person name="Kerhornou A."/>
            <person name="Nie X."/>
            <person name="Hall N."/>
            <person name="Anjard C."/>
            <person name="Hemphill L."/>
            <person name="Bason N."/>
            <person name="Farbrother P."/>
            <person name="Desany B."/>
            <person name="Just E."/>
            <person name="Morio T."/>
            <person name="Rost R."/>
            <person name="Churcher C."/>
            <person name="Cooper J."/>
            <person name="Haydock S."/>
            <person name="van Driessche N."/>
            <person name="Cronin A."/>
            <person name="Goodhead I."/>
            <person name="Muzny D."/>
            <person name="Mourier T."/>
            <person name="Pain A."/>
            <person name="Lu M."/>
            <person name="Harper D."/>
            <person name="Lindsay R."/>
            <person name="Hauser H."/>
            <person name="James K."/>
            <person name="Quiles M."/>
            <person name="Madan Babu M."/>
            <person name="Saito T."/>
            <person name="Buchrieser C."/>
            <person name="Wardroper A."/>
            <person name="Felder M."/>
            <person name="Thangavelu M."/>
            <person name="Johnson D."/>
            <person name="Knights A."/>
            <person name="Loulseged H."/>
            <person name="Mungall K."/>
            <person name="Oliver K."/>
            <person name="Price C."/>
            <person name="Quail M.A."/>
            <person name="Urushihara H."/>
            <person name="Hernandez J."/>
            <person name="Rabbinowitsch E."/>
            <person name="Steffen D."/>
            <person name="Sanders M."/>
            <person name="Ma J."/>
            <person name="Kohara Y."/>
            <person name="Sharp S."/>
            <person name="Simmonds M."/>
            <person name="Spiegler S."/>
            <person name="Tivey A."/>
            <person name="Sugano S."/>
            <person name="White B."/>
            <person name="Walker D."/>
            <person name="Woodward J."/>
            <person name="Winckler T."/>
            <person name="Tanaka Y."/>
            <person name="Shaulsky G."/>
            <person name="Schleicher M."/>
            <person name="Weinstock G."/>
            <person name="Rosenthal A."/>
            <person name="Cox E.C."/>
            <person name="Chisholm R.L."/>
            <person name="Gibbs R."/>
            <person name="Loomis W.F."/>
            <person name="Platzer M."/>
            <person name="Kay R.R."/>
            <person name="Williams J."/>
            <person name="Dear P.H."/>
            <person name="Noegel A.A."/>
            <person name="Barrell B."/>
            <person name="Kuspa A."/>
        </authorList>
    </citation>
    <scope>NUCLEOTIDE SEQUENCE [LARGE SCALE GENOMIC DNA]</scope>
    <source>
        <strain evidence="2 3">AX4</strain>
    </source>
</reference>
<proteinExistence type="predicted"/>
<dbReference type="AlphaFoldDB" id="Q54E56"/>
<feature type="region of interest" description="Disordered" evidence="1">
    <location>
        <begin position="39"/>
        <end position="105"/>
    </location>
</feature>
<dbReference type="FunCoup" id="Q54E56">
    <property type="interactions" value="435"/>
</dbReference>
<dbReference type="OMA" id="LTRIMHI"/>
<sequence length="1116" mass="133700">MIRFILKPPINSNCLKNSFYIKRYYSFENKKKLNNYKNKSIINNNNNSNNNNYNYNSGINNYNNNSNNNNNNNKNNNNNLENNNNNNDNDNDKNQDENVNNNNNNLENNIEIERIKEAILKKYLVKGFSGSNDFSILDSKTSYQFSNLNELIQENRVNFGECLILFDKITLRDDIKFSNVYNNFFSLIIMKGLKEGSIQATFHFFQERIHLAQNFVFTEEFSFMMIEFYEFEKKHTSKYNNDDSININNNNNNIDSPLAYFNKPFRNTLDVLFKHHLVNERTLVLLFKIALSNGNLKLFDFLFNYYIKSAEILNKYLTSNEIAENGNQDFNNNNIYNNSYTINYINNINIKHFELSNVYLLALPNNLHVSLIQRMILNDEYDNVLKVLDIALKKGTPEIIECFQSILKICKYKKQDPTKYIDVLFRSEYREQLKNYYPTLLYFNQTTQNIEVFNHLFDYISNYKDSNIRHEIFSSMVLTSLYHSRYELALDWYYHTVYKCKFESTYSIHIFIFYSTYFKKIPFLQRFWSNKLESQMNSDEYFTKIKLKFDSFQPNISNNIIFSLLPINVFFKNQKPLHKIISPKPKVLPTSFSFKRNIKNDQQQQQQRQQQNEDEQDDEDRLEEEEEEEEEEEQEEEEEEQEREGLNNEGFEDFINNNTNYYNNNYYNNNYYKNKYFKNDYFKNKYYYDNKKEKPIKIDLAISRSKNIHSIKFNEELIFQKIILTSREPIKLETDRYLFFLCTCSTDLEFIRNYVVENYFKTNRILPNDLLTRIMHILKLDPFIYFKAIKDAPEYYRFLMFDAGVFNNLLVKNFDQVIEFMSVDNSYYISSPHFQKIIYRALINKYRDERSINLSNGMLRTMFKKGFDLDPIADSIGHFARYNNLQIPKEVFDHLFKKMKYQRITSFHIINLIRDQKFKEALDFLEGSPRDLIDTDTKKLYLEHVFPVLYPLSDLDNVTVWFDILRDNPDNKIRNKIGFFNFLLVDLAKHGQKDIIISLIEKDSRIMSNINQKTLFIILSQFDLQLPKRNQSKLIENSNKIISFFKASRVYEQYHEDVVNLVSKANEIVKDEEIMKFLSDSPISEFQPPKLKKDPISISQNSIDFIEKYYIDDEFK</sequence>
<accession>Q54E56</accession>
<dbReference type="GeneID" id="8628336"/>
<protein>
    <submittedName>
        <fullName evidence="2">Uncharacterized protein</fullName>
    </submittedName>
</protein>
<dbReference type="HOGENOM" id="CLU_281106_0_0_1"/>
<dbReference type="PANTHER" id="PTHR48176">
    <property type="entry name" value="DDRGK DOMAIN-CONTAINING PROTEIN 1"/>
    <property type="match status" value="1"/>
</dbReference>
<comment type="caution">
    <text evidence="2">The sequence shown here is derived from an EMBL/GenBank/DDBJ whole genome shotgun (WGS) entry which is preliminary data.</text>
</comment>
<evidence type="ECO:0000313" key="3">
    <source>
        <dbReference type="Proteomes" id="UP000002195"/>
    </source>
</evidence>
<dbReference type="eggNOG" id="ENOG502RHUG">
    <property type="taxonomic scope" value="Eukaryota"/>
</dbReference>
<dbReference type="InParanoid" id="Q54E56"/>
<dbReference type="InterPro" id="IPR050899">
    <property type="entry name" value="DDRGK_domain-containing"/>
</dbReference>
<name>Q54E56_DICDI</name>
<feature type="compositionally biased region" description="Low complexity" evidence="1">
    <location>
        <begin position="39"/>
        <end position="88"/>
    </location>
</feature>
<dbReference type="Gene3D" id="3.30.70.2850">
    <property type="match status" value="1"/>
</dbReference>
<keyword evidence="3" id="KW-1185">Reference proteome</keyword>
<dbReference type="RefSeq" id="XP_629931.1">
    <property type="nucleotide sequence ID" value="XM_629929.1"/>
</dbReference>
<dbReference type="KEGG" id="ddi:DDB_G0291794"/>
<feature type="compositionally biased region" description="Acidic residues" evidence="1">
    <location>
        <begin position="612"/>
        <end position="642"/>
    </location>
</feature>
<dbReference type="Proteomes" id="UP000002195">
    <property type="component" value="Unassembled WGS sequence"/>
</dbReference>
<organism evidence="2 3">
    <name type="scientific">Dictyostelium discoideum</name>
    <name type="common">Social amoeba</name>
    <dbReference type="NCBI Taxonomy" id="44689"/>
    <lineage>
        <taxon>Eukaryota</taxon>
        <taxon>Amoebozoa</taxon>
        <taxon>Evosea</taxon>
        <taxon>Eumycetozoa</taxon>
        <taxon>Dictyostelia</taxon>
        <taxon>Dictyosteliales</taxon>
        <taxon>Dictyosteliaceae</taxon>
        <taxon>Dictyostelium</taxon>
    </lineage>
</organism>
<gene>
    <name evidence="2" type="ORF">DDB_G0291794</name>
</gene>
<feature type="region of interest" description="Disordered" evidence="1">
    <location>
        <begin position="599"/>
        <end position="654"/>
    </location>
</feature>
<dbReference type="VEuPathDB" id="AmoebaDB:DDB_G0291794"/>
<feature type="compositionally biased region" description="Low complexity" evidence="1">
    <location>
        <begin position="601"/>
        <end position="610"/>
    </location>
</feature>
<dbReference type="PANTHER" id="PTHR48176:SF1">
    <property type="entry name" value="DDRGK DOMAIN-CONTAINING PROTEIN 1"/>
    <property type="match status" value="1"/>
</dbReference>
<evidence type="ECO:0000256" key="1">
    <source>
        <dbReference type="SAM" id="MobiDB-lite"/>
    </source>
</evidence>
<evidence type="ECO:0000313" key="2">
    <source>
        <dbReference type="EMBL" id="EAL61518.1"/>
    </source>
</evidence>
<dbReference type="GO" id="GO:0044389">
    <property type="term" value="F:ubiquitin-like protein ligase binding"/>
    <property type="evidence" value="ECO:0000318"/>
    <property type="project" value="GO_Central"/>
</dbReference>
<dbReference type="PaxDb" id="44689-DDB0184067"/>